<accession>A0ABQ9ZAN2</accession>
<dbReference type="Proteomes" id="UP001234178">
    <property type="component" value="Unassembled WGS sequence"/>
</dbReference>
<organism evidence="2 3">
    <name type="scientific">Daphnia magna</name>
    <dbReference type="NCBI Taxonomy" id="35525"/>
    <lineage>
        <taxon>Eukaryota</taxon>
        <taxon>Metazoa</taxon>
        <taxon>Ecdysozoa</taxon>
        <taxon>Arthropoda</taxon>
        <taxon>Crustacea</taxon>
        <taxon>Branchiopoda</taxon>
        <taxon>Diplostraca</taxon>
        <taxon>Cladocera</taxon>
        <taxon>Anomopoda</taxon>
        <taxon>Daphniidae</taxon>
        <taxon>Daphnia</taxon>
    </lineage>
</organism>
<evidence type="ECO:0000313" key="3">
    <source>
        <dbReference type="Proteomes" id="UP001234178"/>
    </source>
</evidence>
<dbReference type="EMBL" id="JAOYFB010000003">
    <property type="protein sequence ID" value="KAK4009903.1"/>
    <property type="molecule type" value="Genomic_DNA"/>
</dbReference>
<gene>
    <name evidence="2" type="ORF">OUZ56_019046</name>
</gene>
<comment type="caution">
    <text evidence="2">The sequence shown here is derived from an EMBL/GenBank/DDBJ whole genome shotgun (WGS) entry which is preliminary data.</text>
</comment>
<evidence type="ECO:0000313" key="2">
    <source>
        <dbReference type="EMBL" id="KAK4009903.1"/>
    </source>
</evidence>
<keyword evidence="3" id="KW-1185">Reference proteome</keyword>
<proteinExistence type="predicted"/>
<evidence type="ECO:0000256" key="1">
    <source>
        <dbReference type="SAM" id="MobiDB-lite"/>
    </source>
</evidence>
<sequence length="70" mass="8394">MGRTQMDQFKYRSTLVGPQGRESRKEKKKNVSCVCKSQGEIPEWHYLKIRAFDIEYIKKKKKKESEKNNK</sequence>
<feature type="region of interest" description="Disordered" evidence="1">
    <location>
        <begin position="1"/>
        <end position="29"/>
    </location>
</feature>
<reference evidence="2 3" key="1">
    <citation type="journal article" date="2023" name="Nucleic Acids Res.">
        <title>The hologenome of Daphnia magna reveals possible DNA methylation and microbiome-mediated evolution of the host genome.</title>
        <authorList>
            <person name="Chaturvedi A."/>
            <person name="Li X."/>
            <person name="Dhandapani V."/>
            <person name="Marshall H."/>
            <person name="Kissane S."/>
            <person name="Cuenca-Cambronero M."/>
            <person name="Asole G."/>
            <person name="Calvet F."/>
            <person name="Ruiz-Romero M."/>
            <person name="Marangio P."/>
            <person name="Guigo R."/>
            <person name="Rago D."/>
            <person name="Mirbahai L."/>
            <person name="Eastwood N."/>
            <person name="Colbourne J.K."/>
            <person name="Zhou J."/>
            <person name="Mallon E."/>
            <person name="Orsini L."/>
        </authorList>
    </citation>
    <scope>NUCLEOTIDE SEQUENCE [LARGE SCALE GENOMIC DNA]</scope>
    <source>
        <strain evidence="2">LRV0_1</strain>
    </source>
</reference>
<protein>
    <submittedName>
        <fullName evidence="2">Uncharacterized protein</fullName>
    </submittedName>
</protein>
<name>A0ABQ9ZAN2_9CRUS</name>